<sequence>MPQFQTHDVQIWPPWDSHEPLPHAAQIDMRWQPVEFYRSKKYEQGWGYTLKEISRAADGWLDDSLARKDDLLFVHGTLSINVSVDWPGYPRFNRVVRTVVGNRQITRLELLCQLSGVVKAFFTFVQQANMQVTGPGPYHRYTVPGMSAPLQRPDALPDIWGHLKKRESEVMITRLMKLQGPVPDWLVEIYVPVPLTEWVQRPGGTWRNAFGM</sequence>
<evidence type="ECO:0000313" key="1">
    <source>
        <dbReference type="EMBL" id="KIM71509.1"/>
    </source>
</evidence>
<evidence type="ECO:0000313" key="2">
    <source>
        <dbReference type="Proteomes" id="UP000054166"/>
    </source>
</evidence>
<dbReference type="Proteomes" id="UP000054166">
    <property type="component" value="Unassembled WGS sequence"/>
</dbReference>
<gene>
    <name evidence="1" type="ORF">PILCRDRAFT_93827</name>
</gene>
<name>A0A0C3ETW0_PILCF</name>
<proteinExistence type="predicted"/>
<dbReference type="EMBL" id="KN833292">
    <property type="protein sequence ID" value="KIM71509.1"/>
    <property type="molecule type" value="Genomic_DNA"/>
</dbReference>
<dbReference type="AlphaFoldDB" id="A0A0C3ETW0"/>
<reference evidence="1 2" key="1">
    <citation type="submission" date="2014-04" db="EMBL/GenBank/DDBJ databases">
        <authorList>
            <consortium name="DOE Joint Genome Institute"/>
            <person name="Kuo A."/>
            <person name="Tarkka M."/>
            <person name="Buscot F."/>
            <person name="Kohler A."/>
            <person name="Nagy L.G."/>
            <person name="Floudas D."/>
            <person name="Copeland A."/>
            <person name="Barry K.W."/>
            <person name="Cichocki N."/>
            <person name="Veneault-Fourrey C."/>
            <person name="LaButti K."/>
            <person name="Lindquist E.A."/>
            <person name="Lipzen A."/>
            <person name="Lundell T."/>
            <person name="Morin E."/>
            <person name="Murat C."/>
            <person name="Sun H."/>
            <person name="Tunlid A."/>
            <person name="Henrissat B."/>
            <person name="Grigoriev I.V."/>
            <person name="Hibbett D.S."/>
            <person name="Martin F."/>
            <person name="Nordberg H.P."/>
            <person name="Cantor M.N."/>
            <person name="Hua S.X."/>
        </authorList>
    </citation>
    <scope>NUCLEOTIDE SEQUENCE [LARGE SCALE GENOMIC DNA]</scope>
    <source>
        <strain evidence="1 2">F 1598</strain>
    </source>
</reference>
<keyword evidence="2" id="KW-1185">Reference proteome</keyword>
<dbReference type="HOGENOM" id="CLU_1300125_0_0_1"/>
<protein>
    <submittedName>
        <fullName evidence="1">Uncharacterized protein</fullName>
    </submittedName>
</protein>
<reference evidence="2" key="2">
    <citation type="submission" date="2015-01" db="EMBL/GenBank/DDBJ databases">
        <title>Evolutionary Origins and Diversification of the Mycorrhizal Mutualists.</title>
        <authorList>
            <consortium name="DOE Joint Genome Institute"/>
            <consortium name="Mycorrhizal Genomics Consortium"/>
            <person name="Kohler A."/>
            <person name="Kuo A."/>
            <person name="Nagy L.G."/>
            <person name="Floudas D."/>
            <person name="Copeland A."/>
            <person name="Barry K.W."/>
            <person name="Cichocki N."/>
            <person name="Veneault-Fourrey C."/>
            <person name="LaButti K."/>
            <person name="Lindquist E.A."/>
            <person name="Lipzen A."/>
            <person name="Lundell T."/>
            <person name="Morin E."/>
            <person name="Murat C."/>
            <person name="Riley R."/>
            <person name="Ohm R."/>
            <person name="Sun H."/>
            <person name="Tunlid A."/>
            <person name="Henrissat B."/>
            <person name="Grigoriev I.V."/>
            <person name="Hibbett D.S."/>
            <person name="Martin F."/>
        </authorList>
    </citation>
    <scope>NUCLEOTIDE SEQUENCE [LARGE SCALE GENOMIC DNA]</scope>
    <source>
        <strain evidence="2">F 1598</strain>
    </source>
</reference>
<accession>A0A0C3ETW0</accession>
<organism evidence="1 2">
    <name type="scientific">Piloderma croceum (strain F 1598)</name>
    <dbReference type="NCBI Taxonomy" id="765440"/>
    <lineage>
        <taxon>Eukaryota</taxon>
        <taxon>Fungi</taxon>
        <taxon>Dikarya</taxon>
        <taxon>Basidiomycota</taxon>
        <taxon>Agaricomycotina</taxon>
        <taxon>Agaricomycetes</taxon>
        <taxon>Agaricomycetidae</taxon>
        <taxon>Atheliales</taxon>
        <taxon>Atheliaceae</taxon>
        <taxon>Piloderma</taxon>
    </lineage>
</organism>
<dbReference type="InParanoid" id="A0A0C3ETW0"/>